<keyword evidence="4 14" id="KW-0679">Respiratory chain</keyword>
<sequence>WAMHHATYTNEDLDSVKVVHRKLTGFGDRIAAFMVNFMRYFFDVATRYPKHRERFPRVKGSEKTLVKNKRLFLLKKHSSTKDQLPEEMELGEMRKRHLCFGPDDWLIRIVFLESVAGVPGMVAAVLRHLHSLRLLRRDGGWINTMLADAANERQHLLVALKMYDPGWFMRSFLIITQGIFWNFFFVFYLIAPRVAHRFVGILEEEAVLTYSRIIDDIKEGRLPEWDNYPAPQIAIDYWGLEKNAQILDVMRFLRADEANHRYINHTFAELKPSDFNPFAYGDPSPQLRGKSWGLTRDEAIAYFENEDI</sequence>
<evidence type="ECO:0000256" key="2">
    <source>
        <dbReference type="ARBA" id="ARBA00008388"/>
    </source>
</evidence>
<organism evidence="16 17">
    <name type="scientific">Meira miltonrushii</name>
    <dbReference type="NCBI Taxonomy" id="1280837"/>
    <lineage>
        <taxon>Eukaryota</taxon>
        <taxon>Fungi</taxon>
        <taxon>Dikarya</taxon>
        <taxon>Basidiomycota</taxon>
        <taxon>Ustilaginomycotina</taxon>
        <taxon>Exobasidiomycetes</taxon>
        <taxon>Exobasidiales</taxon>
        <taxon>Brachybasidiaceae</taxon>
        <taxon>Meira</taxon>
    </lineage>
</organism>
<comment type="subcellular location">
    <subcellularLocation>
        <location evidence="1">Membrane</location>
    </subcellularLocation>
</comment>
<feature type="binding site" evidence="13">
    <location>
        <position position="203"/>
    </location>
    <ligand>
        <name>Fe cation</name>
        <dbReference type="ChEBI" id="CHEBI:24875"/>
        <label>2</label>
    </ligand>
</feature>
<evidence type="ECO:0000256" key="10">
    <source>
        <dbReference type="ARBA" id="ARBA00023004"/>
    </source>
</evidence>
<feature type="binding site" evidence="13">
    <location>
        <position position="113"/>
    </location>
    <ligand>
        <name>Fe cation</name>
        <dbReference type="ChEBI" id="CHEBI:24875"/>
        <label>1</label>
    </ligand>
</feature>
<dbReference type="GO" id="GO:0009916">
    <property type="term" value="F:alternative oxidase activity"/>
    <property type="evidence" value="ECO:0007669"/>
    <property type="project" value="UniProtKB-UniRule"/>
</dbReference>
<dbReference type="GO" id="GO:0098803">
    <property type="term" value="C:respiratory chain complex"/>
    <property type="evidence" value="ECO:0007669"/>
    <property type="project" value="UniProtKB-UniRule"/>
</dbReference>
<dbReference type="InterPro" id="IPR038659">
    <property type="entry name" value="AOX_sf"/>
</dbReference>
<dbReference type="GO" id="GO:0046872">
    <property type="term" value="F:metal ion binding"/>
    <property type="evidence" value="ECO:0007669"/>
    <property type="project" value="UniProtKB-UniRule"/>
</dbReference>
<dbReference type="GO" id="GO:0005739">
    <property type="term" value="C:mitochondrion"/>
    <property type="evidence" value="ECO:0007669"/>
    <property type="project" value="TreeGrafter"/>
</dbReference>
<comment type="function">
    <text evidence="12">Catalyzes cyanide-resistant oxygen consumption. May increase respiration when the cytochrome respiratory pathway is restricted, or in response to low temperatures.</text>
</comment>
<evidence type="ECO:0000256" key="15">
    <source>
        <dbReference type="SAM" id="Phobius"/>
    </source>
</evidence>
<comment type="cofactor">
    <cofactor evidence="13 14">
        <name>Fe cation</name>
        <dbReference type="ChEBI" id="CHEBI:24875"/>
    </cofactor>
    <text evidence="13 14">Binds 2 iron ions per subunit.</text>
</comment>
<evidence type="ECO:0000256" key="4">
    <source>
        <dbReference type="ARBA" id="ARBA00022660"/>
    </source>
</evidence>
<keyword evidence="17" id="KW-1185">Reference proteome</keyword>
<dbReference type="GO" id="GO:0010230">
    <property type="term" value="P:alternative respiration"/>
    <property type="evidence" value="ECO:0007669"/>
    <property type="project" value="TreeGrafter"/>
</dbReference>
<evidence type="ECO:0000256" key="6">
    <source>
        <dbReference type="ARBA" id="ARBA00022723"/>
    </source>
</evidence>
<dbReference type="Proteomes" id="UP000245771">
    <property type="component" value="Unassembled WGS sequence"/>
</dbReference>
<evidence type="ECO:0000313" key="17">
    <source>
        <dbReference type="Proteomes" id="UP000245771"/>
    </source>
</evidence>
<feature type="transmembrane region" description="Helical" evidence="15">
    <location>
        <begin position="105"/>
        <end position="126"/>
    </location>
</feature>
<feature type="binding site" evidence="13">
    <location>
        <position position="260"/>
    </location>
    <ligand>
        <name>Fe cation</name>
        <dbReference type="ChEBI" id="CHEBI:24875"/>
        <label>2</label>
    </ligand>
</feature>
<protein>
    <recommendedName>
        <fullName evidence="14">Alternative oxidase</fullName>
        <ecNumber evidence="14">1.-.-.-</ecNumber>
    </recommendedName>
</protein>
<keyword evidence="8 15" id="KW-1133">Transmembrane helix</keyword>
<dbReference type="RefSeq" id="XP_025351715.1">
    <property type="nucleotide sequence ID" value="XM_025495725.1"/>
</dbReference>
<evidence type="ECO:0000256" key="7">
    <source>
        <dbReference type="ARBA" id="ARBA00022982"/>
    </source>
</evidence>
<keyword evidence="6 13" id="KW-0479">Metal-binding</keyword>
<dbReference type="OrthoDB" id="16906at2759"/>
<evidence type="ECO:0000256" key="1">
    <source>
        <dbReference type="ARBA" id="ARBA00004370"/>
    </source>
</evidence>
<dbReference type="PANTHER" id="PTHR31803">
    <property type="entry name" value="ALTERNATIVE OXIDASE"/>
    <property type="match status" value="1"/>
</dbReference>
<feature type="binding site" evidence="13">
    <location>
        <position position="257"/>
    </location>
    <ligand>
        <name>Fe cation</name>
        <dbReference type="ChEBI" id="CHEBI:24875"/>
        <label>1</label>
    </ligand>
</feature>
<evidence type="ECO:0000256" key="12">
    <source>
        <dbReference type="ARBA" id="ARBA00025285"/>
    </source>
</evidence>
<dbReference type="GeneID" id="37017506"/>
<dbReference type="EMBL" id="KZ819609">
    <property type="protein sequence ID" value="PWN31413.1"/>
    <property type="molecule type" value="Genomic_DNA"/>
</dbReference>
<keyword evidence="11 14" id="KW-0472">Membrane</keyword>
<feature type="binding site" evidence="13">
    <location>
        <position position="257"/>
    </location>
    <ligand>
        <name>Fe cation</name>
        <dbReference type="ChEBI" id="CHEBI:24875"/>
        <label>2</label>
    </ligand>
</feature>
<dbReference type="InterPro" id="IPR002680">
    <property type="entry name" value="AOX"/>
</dbReference>
<keyword evidence="3" id="KW-0813">Transport</keyword>
<keyword evidence="5 14" id="KW-0812">Transmembrane</keyword>
<dbReference type="Gene3D" id="1.20.1260.140">
    <property type="entry name" value="Alternative oxidase"/>
    <property type="match status" value="1"/>
</dbReference>
<dbReference type="GO" id="GO:0016020">
    <property type="term" value="C:membrane"/>
    <property type="evidence" value="ECO:0007669"/>
    <property type="project" value="UniProtKB-SubCell"/>
</dbReference>
<evidence type="ECO:0000256" key="9">
    <source>
        <dbReference type="ARBA" id="ARBA00023002"/>
    </source>
</evidence>
<keyword evidence="10 13" id="KW-0408">Iron</keyword>
<dbReference type="AlphaFoldDB" id="A0A316V5B4"/>
<evidence type="ECO:0000313" key="16">
    <source>
        <dbReference type="EMBL" id="PWN31413.1"/>
    </source>
</evidence>
<name>A0A316V5B4_9BASI</name>
<gene>
    <name evidence="16" type="ORF">FA14DRAFT_105025</name>
</gene>
<accession>A0A316V5B4</accession>
<dbReference type="Pfam" id="PF01786">
    <property type="entry name" value="AOX"/>
    <property type="match status" value="1"/>
</dbReference>
<proteinExistence type="inferred from homology"/>
<keyword evidence="9 14" id="KW-0560">Oxidoreductase</keyword>
<dbReference type="STRING" id="1280837.A0A316V5B4"/>
<feature type="transmembrane region" description="Helical" evidence="15">
    <location>
        <begin position="167"/>
        <end position="191"/>
    </location>
</feature>
<feature type="non-terminal residue" evidence="16">
    <location>
        <position position="1"/>
    </location>
</feature>
<evidence type="ECO:0000256" key="3">
    <source>
        <dbReference type="ARBA" id="ARBA00022448"/>
    </source>
</evidence>
<dbReference type="PANTHER" id="PTHR31803:SF3">
    <property type="entry name" value="ALTERNATIVE OXIDASE"/>
    <property type="match status" value="1"/>
</dbReference>
<feature type="non-terminal residue" evidence="16">
    <location>
        <position position="308"/>
    </location>
</feature>
<feature type="binding site" evidence="13">
    <location>
        <position position="152"/>
    </location>
    <ligand>
        <name>Fe cation</name>
        <dbReference type="ChEBI" id="CHEBI:24875"/>
        <label>2</label>
    </ligand>
</feature>
<evidence type="ECO:0000256" key="5">
    <source>
        <dbReference type="ARBA" id="ARBA00022692"/>
    </source>
</evidence>
<dbReference type="PIRSF" id="PIRSF005229">
    <property type="entry name" value="AOX"/>
    <property type="match status" value="1"/>
</dbReference>
<evidence type="ECO:0000256" key="11">
    <source>
        <dbReference type="ARBA" id="ARBA00023136"/>
    </source>
</evidence>
<dbReference type="EC" id="1.-.-.-" evidence="14"/>
<evidence type="ECO:0000256" key="14">
    <source>
        <dbReference type="RuleBase" id="RU003779"/>
    </source>
</evidence>
<comment type="similarity">
    <text evidence="2 14">Belongs to the alternative oxidase family.</text>
</comment>
<keyword evidence="7 14" id="KW-0249">Electron transport</keyword>
<dbReference type="InParanoid" id="A0A316V5B4"/>
<feature type="binding site" evidence="13">
    <location>
        <position position="152"/>
    </location>
    <ligand>
        <name>Fe cation</name>
        <dbReference type="ChEBI" id="CHEBI:24875"/>
        <label>1</label>
    </ligand>
</feature>
<evidence type="ECO:0000256" key="13">
    <source>
        <dbReference type="PIRSR" id="PIRSR005229-1"/>
    </source>
</evidence>
<feature type="binding site" evidence="13">
    <location>
        <position position="155"/>
    </location>
    <ligand>
        <name>Fe cation</name>
        <dbReference type="ChEBI" id="CHEBI:24875"/>
        <label>1</label>
    </ligand>
</feature>
<reference evidence="16 17" key="1">
    <citation type="journal article" date="2018" name="Mol. Biol. Evol.">
        <title>Broad Genomic Sampling Reveals a Smut Pathogenic Ancestry of the Fungal Clade Ustilaginomycotina.</title>
        <authorList>
            <person name="Kijpornyongpan T."/>
            <person name="Mondo S.J."/>
            <person name="Barry K."/>
            <person name="Sandor L."/>
            <person name="Lee J."/>
            <person name="Lipzen A."/>
            <person name="Pangilinan J."/>
            <person name="LaButti K."/>
            <person name="Hainaut M."/>
            <person name="Henrissat B."/>
            <person name="Grigoriev I.V."/>
            <person name="Spatafora J.W."/>
            <person name="Aime M.C."/>
        </authorList>
    </citation>
    <scope>NUCLEOTIDE SEQUENCE [LARGE SCALE GENOMIC DNA]</scope>
    <source>
        <strain evidence="16 17">MCA 3882</strain>
    </source>
</reference>
<evidence type="ECO:0000256" key="8">
    <source>
        <dbReference type="ARBA" id="ARBA00022989"/>
    </source>
</evidence>